<accession>A0A6N2RKI7</accession>
<organism evidence="1">
    <name type="scientific">Anaerococcus vaginalis</name>
    <dbReference type="NCBI Taxonomy" id="33037"/>
    <lineage>
        <taxon>Bacteria</taxon>
        <taxon>Bacillati</taxon>
        <taxon>Bacillota</taxon>
        <taxon>Tissierellia</taxon>
        <taxon>Tissierellales</taxon>
        <taxon>Peptoniphilaceae</taxon>
        <taxon>Anaerococcus</taxon>
    </lineage>
</organism>
<gene>
    <name evidence="1" type="ORF">AVLFYP127_01414</name>
</gene>
<protein>
    <submittedName>
        <fullName evidence="1">Uncharacterized protein</fullName>
    </submittedName>
</protein>
<name>A0A6N2RKI7_9FIRM</name>
<proteinExistence type="predicted"/>
<reference evidence="1" key="1">
    <citation type="submission" date="2019-11" db="EMBL/GenBank/DDBJ databases">
        <authorList>
            <person name="Feng L."/>
        </authorList>
    </citation>
    <scope>NUCLEOTIDE SEQUENCE</scope>
    <source>
        <strain evidence="1">AvaginalisLFYP127</strain>
    </source>
</reference>
<sequence>MKNSKIDNNLEKYLSKVDSNLKYMSISEKTDILSELKNSFYERLNDGQSSEYIISQMESPKDLAFSYMGDSIVKSKDFSFKNLFMAIGFYSYASLAWICLIPTLAILSISFFFSSGISTFAGVMGLFKGIIHIKPIDELKFIFFGFELKGIFALIAGLILALIFFVIGILFWKATIATIKFLKNQKRKLNNGN</sequence>
<dbReference type="AlphaFoldDB" id="A0A6N2RKI7"/>
<dbReference type="EMBL" id="CACRSW010000004">
    <property type="protein sequence ID" value="VYS80789.1"/>
    <property type="molecule type" value="Genomic_DNA"/>
</dbReference>
<dbReference type="Pfam" id="PF22564">
    <property type="entry name" value="HAAS"/>
    <property type="match status" value="1"/>
</dbReference>
<dbReference type="RefSeq" id="WP_156328543.1">
    <property type="nucleotide sequence ID" value="NZ_CACRSW010000004.1"/>
</dbReference>
<evidence type="ECO:0000313" key="1">
    <source>
        <dbReference type="EMBL" id="VYS80789.1"/>
    </source>
</evidence>